<dbReference type="EMBL" id="QMBP01000009">
    <property type="protein sequence ID" value="RAZ89308.1"/>
    <property type="molecule type" value="Genomic_DNA"/>
</dbReference>
<comment type="caution">
    <text evidence="1">The sequence shown here is derived from an EMBL/GenBank/DDBJ whole genome shotgun (WGS) entry which is preliminary data.</text>
</comment>
<dbReference type="AlphaFoldDB" id="A0A330HNM1"/>
<reference evidence="1 2" key="2">
    <citation type="submission" date="2018-07" db="EMBL/GenBank/DDBJ databases">
        <title>Diversity of Mesorhizobium strains in Brazil.</title>
        <authorList>
            <person name="Helene L.C.F."/>
            <person name="Dall'Agnol R."/>
            <person name="Delamuta J.R.M."/>
            <person name="Hungria M."/>
        </authorList>
    </citation>
    <scope>NUCLEOTIDE SEQUENCE [LARGE SCALE GENOMIC DNA]</scope>
    <source>
        <strain evidence="1 2">AC99b</strain>
    </source>
</reference>
<dbReference type="Proteomes" id="UP000251558">
    <property type="component" value="Unassembled WGS sequence"/>
</dbReference>
<organism evidence="1 2">
    <name type="scientific">Mesorhizobium hawassense</name>
    <dbReference type="NCBI Taxonomy" id="1209954"/>
    <lineage>
        <taxon>Bacteria</taxon>
        <taxon>Pseudomonadati</taxon>
        <taxon>Pseudomonadota</taxon>
        <taxon>Alphaproteobacteria</taxon>
        <taxon>Hyphomicrobiales</taxon>
        <taxon>Phyllobacteriaceae</taxon>
        <taxon>Mesorhizobium</taxon>
    </lineage>
</organism>
<evidence type="ECO:0000313" key="1">
    <source>
        <dbReference type="EMBL" id="RAZ89308.1"/>
    </source>
</evidence>
<reference evidence="2" key="1">
    <citation type="submission" date="2018-06" db="EMBL/GenBank/DDBJ databases">
        <authorList>
            <person name="Helene L.C."/>
            <person name="Dall'Agnol R."/>
            <person name="Delamuta J.R."/>
            <person name="Hungria M."/>
        </authorList>
    </citation>
    <scope>NUCLEOTIDE SEQUENCE [LARGE SCALE GENOMIC DNA]</scope>
    <source>
        <strain evidence="2">AC99b</strain>
    </source>
</reference>
<evidence type="ECO:0008006" key="3">
    <source>
        <dbReference type="Google" id="ProtNLM"/>
    </source>
</evidence>
<accession>A0A330HNM1</accession>
<proteinExistence type="predicted"/>
<protein>
    <recommendedName>
        <fullName evidence="3">DUF1998 domain-containing protein</fullName>
    </recommendedName>
</protein>
<keyword evidence="2" id="KW-1185">Reference proteome</keyword>
<dbReference type="OrthoDB" id="6126963at2"/>
<name>A0A330HNM1_9HYPH</name>
<sequence>MTRSQAQIAMSYAPGQHFTFEGAAGACQAIPSPNATPARLDPTTRVQIEMRINEAARAWFDKAIACRQNDTNAPPPFADFCVEVSLLDSTRTQYSFRPQVFTYLRPDRMGYLPRPTTLICSECGLIEATDNPRQMGERLSALSQACAHPKRPNDPTRCSWGQLDVIFAHWSGSWKAASPNMTVYDQASRRPIKRYAVCGKCGTRQFVLNKDQVALSNWSFSCANCGTKHPDPWIEKCDETLGRIAATIGSGGNIVGEASMEKINYAASSAYFVKSDTFITFPENSGIEALEPGQAHLLADVIERIVGLEGPPLSDAEVAAQLVSRDRPVEAREFDEILQGLQLATDNQNTAVANLMINMKAERLSIWQRAGWLTRNSALPAHILAKLQERHEWTGKYDPFRLLVEHEALSKTKLRGEIVGGRASYVDFTNPDEWLVTPNSPQRATMISTAEQAKTFLGVERAGLISKFDLCKFSYGFSRVGNGPKIHKHGRMMPVRLNLFPRVHVAQETLHPVYVLEQSNEAFYFKLDEALVRAWLSQAALGCVDIGFLAEYPDNFAAAMLGSAGVMSGYLEEHDRESNPTIYTMTYALLHSYSHYIMQGIQQFSGLDLGSIGEYLFPCDLGFVVYRNGMTLDLGDLSALWRNHHEAFLSYLRNFPTSLGCNLGNLCMTKGGACPDCIMIPEVICLTANKYLSRSTLIGRGRPDFIVGEEQIRGYLQFALDHARSKQ</sequence>
<evidence type="ECO:0000313" key="2">
    <source>
        <dbReference type="Proteomes" id="UP000251558"/>
    </source>
</evidence>
<gene>
    <name evidence="1" type="ORF">DPM33_19010</name>
</gene>